<comment type="catalytic activity">
    <reaction evidence="7">
        <text>L-threonyl-[protein] + ATP = O-phospho-L-threonyl-[protein] + ADP + H(+)</text>
        <dbReference type="Rhea" id="RHEA:46608"/>
        <dbReference type="Rhea" id="RHEA-COMP:11060"/>
        <dbReference type="Rhea" id="RHEA-COMP:11605"/>
        <dbReference type="ChEBI" id="CHEBI:15378"/>
        <dbReference type="ChEBI" id="CHEBI:30013"/>
        <dbReference type="ChEBI" id="CHEBI:30616"/>
        <dbReference type="ChEBI" id="CHEBI:61977"/>
        <dbReference type="ChEBI" id="CHEBI:456216"/>
        <dbReference type="EC" id="2.7.11.1"/>
    </reaction>
</comment>
<dbReference type="GO" id="GO:0004674">
    <property type="term" value="F:protein serine/threonine kinase activity"/>
    <property type="evidence" value="ECO:0007669"/>
    <property type="project" value="UniProtKB-KW"/>
</dbReference>
<accession>A0A9F5IQU1</accession>
<evidence type="ECO:0000256" key="3">
    <source>
        <dbReference type="ARBA" id="ARBA00022679"/>
    </source>
</evidence>
<evidence type="ECO:0000313" key="11">
    <source>
        <dbReference type="RefSeq" id="XP_025021956.1"/>
    </source>
</evidence>
<dbReference type="Proteomes" id="UP000695026">
    <property type="component" value="Unplaced"/>
</dbReference>
<dbReference type="RefSeq" id="XP_025021956.1">
    <property type="nucleotide sequence ID" value="XM_025166188.1"/>
</dbReference>
<sequence length="150" mass="17134">MFLGQMVDVLVYIHRQNIFHRNLKPSNILSTGEASFMVCDFSSETLMTDEMKWKIRVEEEPDSKCWMAPEALNFSFSDKSDIWSLGSILLDMITCSYVKVKEPLLLLHNIKKEACVLEEAVSTMKQLDPALSSLLFLMLKIDPSLRPTSV</sequence>
<organism evidence="10 11">
    <name type="scientific">Python bivittatus</name>
    <name type="common">Burmese python</name>
    <name type="synonym">Python molurus bivittatus</name>
    <dbReference type="NCBI Taxonomy" id="176946"/>
    <lineage>
        <taxon>Eukaryota</taxon>
        <taxon>Metazoa</taxon>
        <taxon>Chordata</taxon>
        <taxon>Craniata</taxon>
        <taxon>Vertebrata</taxon>
        <taxon>Euteleostomi</taxon>
        <taxon>Lepidosauria</taxon>
        <taxon>Squamata</taxon>
        <taxon>Bifurcata</taxon>
        <taxon>Unidentata</taxon>
        <taxon>Episquamata</taxon>
        <taxon>Toxicofera</taxon>
        <taxon>Serpentes</taxon>
        <taxon>Henophidia</taxon>
        <taxon>Pythonidae</taxon>
        <taxon>Python</taxon>
    </lineage>
</organism>
<keyword evidence="3" id="KW-0808">Transferase</keyword>
<protein>
    <recommendedName>
        <fullName evidence="1">non-specific serine/threonine protein kinase</fullName>
        <ecNumber evidence="1">2.7.11.1</ecNumber>
    </recommendedName>
</protein>
<evidence type="ECO:0000256" key="1">
    <source>
        <dbReference type="ARBA" id="ARBA00012513"/>
    </source>
</evidence>
<dbReference type="AlphaFoldDB" id="A0A9F5IQU1"/>
<feature type="domain" description="Protein kinase" evidence="9">
    <location>
        <begin position="1"/>
        <end position="150"/>
    </location>
</feature>
<keyword evidence="4" id="KW-0547">Nucleotide-binding</keyword>
<dbReference type="PROSITE" id="PS50011">
    <property type="entry name" value="PROTEIN_KINASE_DOM"/>
    <property type="match status" value="1"/>
</dbReference>
<evidence type="ECO:0000256" key="6">
    <source>
        <dbReference type="ARBA" id="ARBA00022840"/>
    </source>
</evidence>
<keyword evidence="6" id="KW-0067">ATP-binding</keyword>
<dbReference type="GO" id="GO:0005524">
    <property type="term" value="F:ATP binding"/>
    <property type="evidence" value="ECO:0007669"/>
    <property type="project" value="UniProtKB-KW"/>
</dbReference>
<keyword evidence="2" id="KW-0723">Serine/threonine-protein kinase</keyword>
<evidence type="ECO:0000256" key="2">
    <source>
        <dbReference type="ARBA" id="ARBA00022527"/>
    </source>
</evidence>
<evidence type="ECO:0000256" key="8">
    <source>
        <dbReference type="ARBA" id="ARBA00048679"/>
    </source>
</evidence>
<comment type="catalytic activity">
    <reaction evidence="8">
        <text>L-seryl-[protein] + ATP = O-phospho-L-seryl-[protein] + ADP + H(+)</text>
        <dbReference type="Rhea" id="RHEA:17989"/>
        <dbReference type="Rhea" id="RHEA-COMP:9863"/>
        <dbReference type="Rhea" id="RHEA-COMP:11604"/>
        <dbReference type="ChEBI" id="CHEBI:15378"/>
        <dbReference type="ChEBI" id="CHEBI:29999"/>
        <dbReference type="ChEBI" id="CHEBI:30616"/>
        <dbReference type="ChEBI" id="CHEBI:83421"/>
        <dbReference type="ChEBI" id="CHEBI:456216"/>
        <dbReference type="EC" id="2.7.11.1"/>
    </reaction>
</comment>
<dbReference type="EC" id="2.7.11.1" evidence="1"/>
<evidence type="ECO:0000256" key="4">
    <source>
        <dbReference type="ARBA" id="ARBA00022741"/>
    </source>
</evidence>
<dbReference type="Pfam" id="PF00069">
    <property type="entry name" value="Pkinase"/>
    <property type="match status" value="1"/>
</dbReference>
<dbReference type="GeneID" id="112540542"/>
<reference evidence="11" key="1">
    <citation type="submission" date="2025-08" db="UniProtKB">
        <authorList>
            <consortium name="RefSeq"/>
        </authorList>
    </citation>
    <scope>IDENTIFICATION</scope>
    <source>
        <tissue evidence="11">Liver</tissue>
    </source>
</reference>
<evidence type="ECO:0000313" key="10">
    <source>
        <dbReference type="Proteomes" id="UP000695026"/>
    </source>
</evidence>
<keyword evidence="5" id="KW-0418">Kinase</keyword>
<proteinExistence type="predicted"/>
<evidence type="ECO:0000256" key="7">
    <source>
        <dbReference type="ARBA" id="ARBA00047899"/>
    </source>
</evidence>
<keyword evidence="10" id="KW-1185">Reference proteome</keyword>
<dbReference type="InterPro" id="IPR011009">
    <property type="entry name" value="Kinase-like_dom_sf"/>
</dbReference>
<gene>
    <name evidence="11" type="primary">LOC112540542</name>
</gene>
<evidence type="ECO:0000256" key="5">
    <source>
        <dbReference type="ARBA" id="ARBA00022777"/>
    </source>
</evidence>
<dbReference type="SUPFAM" id="SSF56112">
    <property type="entry name" value="Protein kinase-like (PK-like)"/>
    <property type="match status" value="1"/>
</dbReference>
<evidence type="ECO:0000259" key="9">
    <source>
        <dbReference type="PROSITE" id="PS50011"/>
    </source>
</evidence>
<dbReference type="InterPro" id="IPR000719">
    <property type="entry name" value="Prot_kinase_dom"/>
</dbReference>
<dbReference type="PANTHER" id="PTHR24363">
    <property type="entry name" value="SERINE/THREONINE PROTEIN KINASE"/>
    <property type="match status" value="1"/>
</dbReference>
<dbReference type="Gene3D" id="1.10.510.10">
    <property type="entry name" value="Transferase(Phosphotransferase) domain 1"/>
    <property type="match status" value="1"/>
</dbReference>
<name>A0A9F5IQU1_PYTBI</name>
<dbReference type="PANTHER" id="PTHR24363:SF0">
    <property type="entry name" value="SERINE_THREONINE KINASE LIKE DOMAIN CONTAINING 1"/>
    <property type="match status" value="1"/>
</dbReference>